<dbReference type="eggNOG" id="ENOG5033U55">
    <property type="taxonomic scope" value="Bacteria"/>
</dbReference>
<dbReference type="GO" id="GO:0005886">
    <property type="term" value="C:plasma membrane"/>
    <property type="evidence" value="ECO:0007669"/>
    <property type="project" value="UniProtKB-SubCell"/>
</dbReference>
<feature type="transmembrane region" description="Helical" evidence="8">
    <location>
        <begin position="177"/>
        <end position="199"/>
    </location>
</feature>
<feature type="transmembrane region" description="Helical" evidence="8">
    <location>
        <begin position="283"/>
        <end position="306"/>
    </location>
</feature>
<feature type="transmembrane region" description="Helical" evidence="8">
    <location>
        <begin position="17"/>
        <end position="38"/>
    </location>
</feature>
<name>A0A076NLF4_9CORY</name>
<evidence type="ECO:0000256" key="7">
    <source>
        <dbReference type="ARBA" id="ARBA00024033"/>
    </source>
</evidence>
<keyword evidence="4 8" id="KW-0812">Transmembrane</keyword>
<protein>
    <submittedName>
        <fullName evidence="10">Arabinofuranosyl transferase C</fullName>
    </submittedName>
</protein>
<feature type="transmembrane region" description="Helical" evidence="8">
    <location>
        <begin position="71"/>
        <end position="89"/>
    </location>
</feature>
<dbReference type="InterPro" id="IPR018584">
    <property type="entry name" value="GT87"/>
</dbReference>
<dbReference type="AlphaFoldDB" id="A0A076NLF4"/>
<feature type="transmembrane region" description="Helical" evidence="8">
    <location>
        <begin position="96"/>
        <end position="114"/>
    </location>
</feature>
<feature type="transmembrane region" description="Helical" evidence="8">
    <location>
        <begin position="251"/>
        <end position="277"/>
    </location>
</feature>
<evidence type="ECO:0000256" key="3">
    <source>
        <dbReference type="ARBA" id="ARBA00022679"/>
    </source>
</evidence>
<keyword evidence="5 8" id="KW-1133">Transmembrane helix</keyword>
<feature type="transmembrane region" description="Helical" evidence="8">
    <location>
        <begin position="144"/>
        <end position="165"/>
    </location>
</feature>
<sequence length="382" mass="41034">MTPSAERTALLPRRVPLWLLAAAALIGVIRVAITLPLARYGSDFVPIWEAVQRYTSGIPVYNEDYSTTDPHYLYGPGANVVLAPLAIFGTFEVGRWAMVGASVASISGAVYWAARMLAPHRAVRLTLATIAIAFNTPEPVQSTVYLTNINGFLLLVMVAFVHACLRDYRGSKVVAALLFAYAVTIKPQFVVLAAVPFLLAQWWVIVGAVAAYAALFGIGWATTVNPHWYLERLVPYLSETRDYDNGAIGAMGLGTVGTFVVSAIVLIGVFAAVALLFPQRHELGAVWAFCTLGALFSGVFLVGGLLQGYYSIWLIPLAMSAIDLRSPARNWATGIAIWTTTGLFALPGEPSLLATLGWGVVPFAIAVHAGLRWKKTTGLLPA</sequence>
<evidence type="ECO:0000313" key="10">
    <source>
        <dbReference type="EMBL" id="SNV83074.1"/>
    </source>
</evidence>
<accession>A0A076NLF4</accession>
<dbReference type="EMBL" id="CP009211">
    <property type="protein sequence ID" value="AIJ34208.1"/>
    <property type="molecule type" value="Genomic_DNA"/>
</dbReference>
<organism evidence="9 11">
    <name type="scientific">Corynebacterium imitans</name>
    <dbReference type="NCBI Taxonomy" id="156978"/>
    <lineage>
        <taxon>Bacteria</taxon>
        <taxon>Bacillati</taxon>
        <taxon>Actinomycetota</taxon>
        <taxon>Actinomycetes</taxon>
        <taxon>Mycobacteriales</taxon>
        <taxon>Corynebacteriaceae</taxon>
        <taxon>Corynebacterium</taxon>
    </lineage>
</organism>
<dbReference type="HOGENOM" id="CLU_055106_0_0_11"/>
<proteinExistence type="inferred from homology"/>
<evidence type="ECO:0000313" key="11">
    <source>
        <dbReference type="Proteomes" id="UP000028780"/>
    </source>
</evidence>
<dbReference type="RefSeq" id="WP_038592446.1">
    <property type="nucleotide sequence ID" value="NZ_CP009211.1"/>
</dbReference>
<evidence type="ECO:0000256" key="6">
    <source>
        <dbReference type="ARBA" id="ARBA00023136"/>
    </source>
</evidence>
<keyword evidence="3 10" id="KW-0808">Transferase</keyword>
<evidence type="ECO:0000256" key="5">
    <source>
        <dbReference type="ARBA" id="ARBA00022989"/>
    </source>
</evidence>
<evidence type="ECO:0000256" key="2">
    <source>
        <dbReference type="ARBA" id="ARBA00022475"/>
    </source>
</evidence>
<dbReference type="Proteomes" id="UP000028780">
    <property type="component" value="Chromosome"/>
</dbReference>
<comment type="similarity">
    <text evidence="7">Belongs to the glycosyltransferase 87 family.</text>
</comment>
<dbReference type="EMBL" id="LT906467">
    <property type="protein sequence ID" value="SNV83074.1"/>
    <property type="molecule type" value="Genomic_DNA"/>
</dbReference>
<evidence type="ECO:0000256" key="8">
    <source>
        <dbReference type="SAM" id="Phobius"/>
    </source>
</evidence>
<evidence type="ECO:0000313" key="9">
    <source>
        <dbReference type="EMBL" id="AIJ34208.1"/>
    </source>
</evidence>
<dbReference type="KEGG" id="cii:CIMIT_10225"/>
<dbReference type="OrthoDB" id="5175994at2"/>
<keyword evidence="2" id="KW-1003">Cell membrane</keyword>
<dbReference type="Proteomes" id="UP000215374">
    <property type="component" value="Chromosome 1"/>
</dbReference>
<feature type="transmembrane region" description="Helical" evidence="8">
    <location>
        <begin position="205"/>
        <end position="230"/>
    </location>
</feature>
<keyword evidence="6 8" id="KW-0472">Membrane</keyword>
<gene>
    <name evidence="10" type="primary">aftC</name>
    <name evidence="9" type="ORF">CIMIT_10225</name>
    <name evidence="10" type="ORF">SAMEA4535761_02103</name>
</gene>
<evidence type="ECO:0000313" key="12">
    <source>
        <dbReference type="Proteomes" id="UP000215374"/>
    </source>
</evidence>
<dbReference type="STRING" id="156978.CIMIT_10225"/>
<dbReference type="Pfam" id="PF09594">
    <property type="entry name" value="GT87"/>
    <property type="match status" value="1"/>
</dbReference>
<reference evidence="9 11" key="1">
    <citation type="submission" date="2014-08" db="EMBL/GenBank/DDBJ databases">
        <title>Complete genome sequence of Corynebacterium imitans DSM 44264, isolated from a five-month-old boy with suspected pharyngeal diphtheria.</title>
        <authorList>
            <person name="Mollmann S."/>
            <person name="Albersmeier A."/>
            <person name="Ruckert C."/>
            <person name="Tauch A."/>
        </authorList>
    </citation>
    <scope>NUCLEOTIDE SEQUENCE [LARGE SCALE GENOMIC DNA]</scope>
    <source>
        <strain evidence="9 11">DSM 44264</strain>
    </source>
</reference>
<evidence type="ECO:0000256" key="1">
    <source>
        <dbReference type="ARBA" id="ARBA00004651"/>
    </source>
</evidence>
<reference evidence="10 12" key="2">
    <citation type="submission" date="2017-06" db="EMBL/GenBank/DDBJ databases">
        <authorList>
            <consortium name="Pathogen Informatics"/>
        </authorList>
    </citation>
    <scope>NUCLEOTIDE SEQUENCE [LARGE SCALE GENOMIC DNA]</scope>
    <source>
        <strain evidence="10 12">NCTC13015</strain>
    </source>
</reference>
<evidence type="ECO:0000256" key="4">
    <source>
        <dbReference type="ARBA" id="ARBA00022692"/>
    </source>
</evidence>
<feature type="transmembrane region" description="Helical" evidence="8">
    <location>
        <begin position="352"/>
        <end position="371"/>
    </location>
</feature>
<keyword evidence="11" id="KW-1185">Reference proteome</keyword>
<comment type="subcellular location">
    <subcellularLocation>
        <location evidence="1">Cell membrane</location>
        <topology evidence="1">Multi-pass membrane protein</topology>
    </subcellularLocation>
</comment>
<dbReference type="GO" id="GO:0016758">
    <property type="term" value="F:hexosyltransferase activity"/>
    <property type="evidence" value="ECO:0007669"/>
    <property type="project" value="InterPro"/>
</dbReference>